<comment type="similarity">
    <text evidence="2">Belongs to the acyltransferase 3 family.</text>
</comment>
<gene>
    <name evidence="5" type="ORF">AF332_26495</name>
</gene>
<dbReference type="Pfam" id="PF01757">
    <property type="entry name" value="Acyl_transf_3"/>
    <property type="match status" value="1"/>
</dbReference>
<feature type="transmembrane region" description="Helical" evidence="3">
    <location>
        <begin position="263"/>
        <end position="281"/>
    </location>
</feature>
<keyword evidence="3" id="KW-0472">Membrane</keyword>
<evidence type="ECO:0000313" key="5">
    <source>
        <dbReference type="EMBL" id="KON90013.1"/>
    </source>
</evidence>
<feature type="transmembrane region" description="Helical" evidence="3">
    <location>
        <begin position="75"/>
        <end position="93"/>
    </location>
</feature>
<name>A0A0M0GJT7_SPOGL</name>
<feature type="transmembrane region" description="Helical" evidence="3">
    <location>
        <begin position="131"/>
        <end position="147"/>
    </location>
</feature>
<protein>
    <recommendedName>
        <fullName evidence="4">Acyltransferase 3 domain-containing protein</fullName>
    </recommendedName>
</protein>
<dbReference type="STRING" id="1459.AF332_26495"/>
<feature type="transmembrane region" description="Helical" evidence="3">
    <location>
        <begin position="105"/>
        <end position="124"/>
    </location>
</feature>
<sequence length="338" mass="39371">MSKERESYFDNAKFILIFLVVLGHFISPLKGDSDTLYTVYNFIYTFHMPAFILIGGFFSKGIMKKGYLKKTFRNILIPYFIFQLLYFVLHRIWNGKETLTLFDPYWTLWFLLSIVLWNILLLLFIKLKHPAIMLIAALTIGVFAGYIQDIGTYFSLSRTFVFFPVFLGGYLLRKEHFTKILRLEIRIAAGLILGSLFVSYFFFFPQEAKDWLLASSSYEELGVELGQAWFIRLLMYGLMALATFSFMAIVPRRKMFFTHLGTRTLYVYLLHGFIVKLFEFSRFYDLVDESGNYFALLVLAAIVTLILTSKPIITVAQPIIELKTNLLQCYMNRKTADA</sequence>
<dbReference type="EMBL" id="LGUF01000007">
    <property type="protein sequence ID" value="KON90013.1"/>
    <property type="molecule type" value="Genomic_DNA"/>
</dbReference>
<accession>A0A0M0GJT7</accession>
<dbReference type="Proteomes" id="UP000037109">
    <property type="component" value="Unassembled WGS sequence"/>
</dbReference>
<dbReference type="OrthoDB" id="6623990at2"/>
<reference evidence="6" key="1">
    <citation type="submission" date="2015-07" db="EMBL/GenBank/DDBJ databases">
        <title>Fjat-10036 dsm4.</title>
        <authorList>
            <person name="Liu B."/>
            <person name="Wang J."/>
            <person name="Zhu Y."/>
            <person name="Liu G."/>
            <person name="Chen Q."/>
            <person name="Chen Z."/>
            <person name="Lan J."/>
            <person name="Che J."/>
            <person name="Ge C."/>
            <person name="Shi H."/>
            <person name="Pan Z."/>
            <person name="Liu X."/>
        </authorList>
    </citation>
    <scope>NUCLEOTIDE SEQUENCE [LARGE SCALE GENOMIC DNA]</scope>
    <source>
        <strain evidence="6">DSM 4</strain>
    </source>
</reference>
<keyword evidence="3" id="KW-1133">Transmembrane helix</keyword>
<feature type="transmembrane region" description="Helical" evidence="3">
    <location>
        <begin position="229"/>
        <end position="251"/>
    </location>
</feature>
<feature type="transmembrane region" description="Helical" evidence="3">
    <location>
        <begin position="293"/>
        <end position="313"/>
    </location>
</feature>
<feature type="transmembrane region" description="Helical" evidence="3">
    <location>
        <begin position="185"/>
        <end position="203"/>
    </location>
</feature>
<evidence type="ECO:0000313" key="6">
    <source>
        <dbReference type="Proteomes" id="UP000037109"/>
    </source>
</evidence>
<evidence type="ECO:0000259" key="4">
    <source>
        <dbReference type="Pfam" id="PF01757"/>
    </source>
</evidence>
<comment type="subcellular location">
    <subcellularLocation>
        <location evidence="1">Membrane</location>
    </subcellularLocation>
</comment>
<comment type="caution">
    <text evidence="5">The sequence shown here is derived from an EMBL/GenBank/DDBJ whole genome shotgun (WGS) entry which is preliminary data.</text>
</comment>
<dbReference type="RefSeq" id="WP_053437384.1">
    <property type="nucleotide sequence ID" value="NZ_LGUF01000007.1"/>
</dbReference>
<feature type="domain" description="Acyltransferase 3" evidence="4">
    <location>
        <begin position="7"/>
        <end position="307"/>
    </location>
</feature>
<feature type="transmembrane region" description="Helical" evidence="3">
    <location>
        <begin position="153"/>
        <end position="173"/>
    </location>
</feature>
<dbReference type="GO" id="GO:0016747">
    <property type="term" value="F:acyltransferase activity, transferring groups other than amino-acyl groups"/>
    <property type="evidence" value="ECO:0007669"/>
    <property type="project" value="InterPro"/>
</dbReference>
<evidence type="ECO:0000256" key="2">
    <source>
        <dbReference type="ARBA" id="ARBA00007400"/>
    </source>
</evidence>
<dbReference type="PATRIC" id="fig|1459.3.peg.5827"/>
<dbReference type="PANTHER" id="PTHR37312:SF1">
    <property type="entry name" value="MEMBRANE-BOUND ACYLTRANSFERASE YKRP-RELATED"/>
    <property type="match status" value="1"/>
</dbReference>
<keyword evidence="3" id="KW-0812">Transmembrane</keyword>
<evidence type="ECO:0000256" key="3">
    <source>
        <dbReference type="SAM" id="Phobius"/>
    </source>
</evidence>
<dbReference type="AlphaFoldDB" id="A0A0M0GJT7"/>
<feature type="transmembrane region" description="Helical" evidence="3">
    <location>
        <begin position="12"/>
        <end position="30"/>
    </location>
</feature>
<evidence type="ECO:0000256" key="1">
    <source>
        <dbReference type="ARBA" id="ARBA00004370"/>
    </source>
</evidence>
<keyword evidence="6" id="KW-1185">Reference proteome</keyword>
<dbReference type="InterPro" id="IPR002656">
    <property type="entry name" value="Acyl_transf_3_dom"/>
</dbReference>
<feature type="transmembrane region" description="Helical" evidence="3">
    <location>
        <begin position="42"/>
        <end position="63"/>
    </location>
</feature>
<dbReference type="PANTHER" id="PTHR37312">
    <property type="entry name" value="MEMBRANE-BOUND ACYLTRANSFERASE YKRP-RELATED"/>
    <property type="match status" value="1"/>
</dbReference>
<proteinExistence type="inferred from homology"/>
<dbReference type="InterPro" id="IPR052734">
    <property type="entry name" value="Nod_factor_acetyltransferase"/>
</dbReference>
<organism evidence="5 6">
    <name type="scientific">Sporosarcina globispora</name>
    <name type="common">Bacillus globisporus</name>
    <dbReference type="NCBI Taxonomy" id="1459"/>
    <lineage>
        <taxon>Bacteria</taxon>
        <taxon>Bacillati</taxon>
        <taxon>Bacillota</taxon>
        <taxon>Bacilli</taxon>
        <taxon>Bacillales</taxon>
        <taxon>Caryophanaceae</taxon>
        <taxon>Sporosarcina</taxon>
    </lineage>
</organism>